<dbReference type="GeneID" id="70251325"/>
<name>A0AAD4KKD8_9EURO</name>
<evidence type="ECO:0000256" key="1">
    <source>
        <dbReference type="SAM" id="Phobius"/>
    </source>
</evidence>
<feature type="transmembrane region" description="Helical" evidence="1">
    <location>
        <begin position="6"/>
        <end position="26"/>
    </location>
</feature>
<feature type="transmembrane region" description="Helical" evidence="1">
    <location>
        <begin position="38"/>
        <end position="57"/>
    </location>
</feature>
<keyword evidence="1" id="KW-0472">Membrane</keyword>
<reference evidence="2" key="1">
    <citation type="submission" date="2021-12" db="EMBL/GenBank/DDBJ databases">
        <title>Convergent genome expansion in fungi linked to evolution of root-endophyte symbiosis.</title>
        <authorList>
            <consortium name="DOE Joint Genome Institute"/>
            <person name="Ke Y.-H."/>
            <person name="Bonito G."/>
            <person name="Liao H.-L."/>
            <person name="Looney B."/>
            <person name="Rojas-Flechas A."/>
            <person name="Nash J."/>
            <person name="Hameed K."/>
            <person name="Schadt C."/>
            <person name="Martin F."/>
            <person name="Crous P.W."/>
            <person name="Miettinen O."/>
            <person name="Magnuson J.K."/>
            <person name="Labbe J."/>
            <person name="Jacobson D."/>
            <person name="Doktycz M.J."/>
            <person name="Veneault-Fourrey C."/>
            <person name="Kuo A."/>
            <person name="Mondo S."/>
            <person name="Calhoun S."/>
            <person name="Riley R."/>
            <person name="Ohm R."/>
            <person name="LaButti K."/>
            <person name="Andreopoulos B."/>
            <person name="Pangilinan J."/>
            <person name="Nolan M."/>
            <person name="Tritt A."/>
            <person name="Clum A."/>
            <person name="Lipzen A."/>
            <person name="Daum C."/>
            <person name="Barry K."/>
            <person name="Grigoriev I.V."/>
            <person name="Vilgalys R."/>
        </authorList>
    </citation>
    <scope>NUCLEOTIDE SEQUENCE</scope>
    <source>
        <strain evidence="2">PMI_201</strain>
    </source>
</reference>
<evidence type="ECO:0000313" key="2">
    <source>
        <dbReference type="EMBL" id="KAH8691276.1"/>
    </source>
</evidence>
<keyword evidence="1" id="KW-1133">Transmembrane helix</keyword>
<keyword evidence="3" id="KW-1185">Reference proteome</keyword>
<dbReference type="AlphaFoldDB" id="A0AAD4KKD8"/>
<keyword evidence="1" id="KW-0812">Transmembrane</keyword>
<sequence length="58" mass="6241">MAESNLIAVSVLTSVSVGFVAARMGTRIWLLRKVGVDDYLIILASFFALCYMSLSIAG</sequence>
<accession>A0AAD4KKD8</accession>
<dbReference type="EMBL" id="JAJTJA010000012">
    <property type="protein sequence ID" value="KAH8691276.1"/>
    <property type="molecule type" value="Genomic_DNA"/>
</dbReference>
<gene>
    <name evidence="2" type="ORF">BGW36DRAFT_431829</name>
</gene>
<proteinExistence type="predicted"/>
<dbReference type="Proteomes" id="UP001201262">
    <property type="component" value="Unassembled WGS sequence"/>
</dbReference>
<comment type="caution">
    <text evidence="2">The sequence shown here is derived from an EMBL/GenBank/DDBJ whole genome shotgun (WGS) entry which is preliminary data.</text>
</comment>
<dbReference type="RefSeq" id="XP_046067368.1">
    <property type="nucleotide sequence ID" value="XM_046221038.1"/>
</dbReference>
<evidence type="ECO:0000313" key="3">
    <source>
        <dbReference type="Proteomes" id="UP001201262"/>
    </source>
</evidence>
<protein>
    <submittedName>
        <fullName evidence="2">Uncharacterized protein</fullName>
    </submittedName>
</protein>
<organism evidence="2 3">
    <name type="scientific">Talaromyces proteolyticus</name>
    <dbReference type="NCBI Taxonomy" id="1131652"/>
    <lineage>
        <taxon>Eukaryota</taxon>
        <taxon>Fungi</taxon>
        <taxon>Dikarya</taxon>
        <taxon>Ascomycota</taxon>
        <taxon>Pezizomycotina</taxon>
        <taxon>Eurotiomycetes</taxon>
        <taxon>Eurotiomycetidae</taxon>
        <taxon>Eurotiales</taxon>
        <taxon>Trichocomaceae</taxon>
        <taxon>Talaromyces</taxon>
        <taxon>Talaromyces sect. Bacilispori</taxon>
    </lineage>
</organism>